<dbReference type="EMBL" id="CM056819">
    <property type="protein sequence ID" value="KAJ8623817.1"/>
    <property type="molecule type" value="Genomic_DNA"/>
</dbReference>
<gene>
    <name evidence="1" type="ORF">MRB53_032347</name>
</gene>
<proteinExistence type="predicted"/>
<dbReference type="Proteomes" id="UP001234297">
    <property type="component" value="Chromosome 11"/>
</dbReference>
<evidence type="ECO:0000313" key="1">
    <source>
        <dbReference type="EMBL" id="KAJ8623817.1"/>
    </source>
</evidence>
<name>A0ACC2KRP3_PERAE</name>
<evidence type="ECO:0000313" key="2">
    <source>
        <dbReference type="Proteomes" id="UP001234297"/>
    </source>
</evidence>
<protein>
    <submittedName>
        <fullName evidence="1">Uncharacterized protein</fullName>
    </submittedName>
</protein>
<comment type="caution">
    <text evidence="1">The sequence shown here is derived from an EMBL/GenBank/DDBJ whole genome shotgun (WGS) entry which is preliminary data.</text>
</comment>
<sequence length="360" mass="41121">MPKKFNIFRKKIFRFCRASKPSTENHVTALDLREEYANAFRTESYLEFWTRALDLTSDDVATRNSMESTAAARLPSYRLFAEYLLDPDQPTVTKILALAQPRNHPENHSLLSDYFSKTAEASLLCSLLLKDIEQTRHQYRPLKTALRLPENRFPEVADQLASIANTLNPFDSSAPSPHRFRAVHAACAGLLKRLESRRDKTQARVKLAKGWKRGLAIGLVVLTASVATFAFFMGAHILIVFVSVPALLPSSARRLARVSAQLDAAVKGAYILNRDLDTMSRLVDRVHDELEHSRSIVQFYMERQEDRVQMIQGVLHELRKNNLSFTDQLDELEEHLYLCFMTINRARNLVMKEVMEPSCV</sequence>
<reference evidence="1 2" key="1">
    <citation type="journal article" date="2022" name="Hortic Res">
        <title>A haplotype resolved chromosomal level avocado genome allows analysis of novel avocado genes.</title>
        <authorList>
            <person name="Nath O."/>
            <person name="Fletcher S.J."/>
            <person name="Hayward A."/>
            <person name="Shaw L.M."/>
            <person name="Masouleh A.K."/>
            <person name="Furtado A."/>
            <person name="Henry R.J."/>
            <person name="Mitter N."/>
        </authorList>
    </citation>
    <scope>NUCLEOTIDE SEQUENCE [LARGE SCALE GENOMIC DNA]</scope>
    <source>
        <strain evidence="2">cv. Hass</strain>
    </source>
</reference>
<accession>A0ACC2KRP3</accession>
<organism evidence="1 2">
    <name type="scientific">Persea americana</name>
    <name type="common">Avocado</name>
    <dbReference type="NCBI Taxonomy" id="3435"/>
    <lineage>
        <taxon>Eukaryota</taxon>
        <taxon>Viridiplantae</taxon>
        <taxon>Streptophyta</taxon>
        <taxon>Embryophyta</taxon>
        <taxon>Tracheophyta</taxon>
        <taxon>Spermatophyta</taxon>
        <taxon>Magnoliopsida</taxon>
        <taxon>Magnoliidae</taxon>
        <taxon>Laurales</taxon>
        <taxon>Lauraceae</taxon>
        <taxon>Persea</taxon>
    </lineage>
</organism>
<keyword evidence="2" id="KW-1185">Reference proteome</keyword>